<keyword evidence="3" id="KW-1185">Reference proteome</keyword>
<evidence type="ECO:0000313" key="2">
    <source>
        <dbReference type="EMBL" id="KFM19610.1"/>
    </source>
</evidence>
<keyword evidence="1" id="KW-0175">Coiled coil</keyword>
<proteinExistence type="predicted"/>
<comment type="caution">
    <text evidence="2">The sequence shown here is derived from an EMBL/GenBank/DDBJ whole genome shotgun (WGS) entry which is preliminary data.</text>
</comment>
<evidence type="ECO:0000256" key="1">
    <source>
        <dbReference type="SAM" id="Coils"/>
    </source>
</evidence>
<dbReference type="AlphaFoldDB" id="A0A087S1K6"/>
<accession>A0A087S1K6</accession>
<evidence type="ECO:0000313" key="3">
    <source>
        <dbReference type="Proteomes" id="UP000029387"/>
    </source>
</evidence>
<sequence>MNLDSINTKSKISLYKRNPQQEKALQIINDIKNKKIQLKPTTDAHIQICNNLRELIDRYNRFHNLSFIAKYVIRAYDDAEFYGLIEKTESGKITELESDISEKDKEILRLKKQLAKYEGDDKPDDRLYSDLEEKE</sequence>
<dbReference type="Gene3D" id="1.20.5.490">
    <property type="entry name" value="Single helix bin"/>
    <property type="match status" value="1"/>
</dbReference>
<dbReference type="Proteomes" id="UP000029387">
    <property type="component" value="Unassembled WGS sequence"/>
</dbReference>
<organism evidence="2 3">
    <name type="scientific">Marine Group I thaumarchaeote SCGC AAA799-P11</name>
    <dbReference type="NCBI Taxonomy" id="1502295"/>
    <lineage>
        <taxon>Archaea</taxon>
        <taxon>Nitrososphaerota</taxon>
        <taxon>Marine Group I</taxon>
    </lineage>
</organism>
<dbReference type="SUPFAM" id="SSF161270">
    <property type="entry name" value="PspA lactotransferrin-binding region"/>
    <property type="match status" value="1"/>
</dbReference>
<dbReference type="EMBL" id="JOSZ01000006">
    <property type="protein sequence ID" value="KFM19610.1"/>
    <property type="molecule type" value="Genomic_DNA"/>
</dbReference>
<gene>
    <name evidence="2" type="ORF">AAA799P11_00599</name>
</gene>
<name>A0A087S1K6_9ARCH</name>
<feature type="coiled-coil region" evidence="1">
    <location>
        <begin position="93"/>
        <end position="120"/>
    </location>
</feature>
<protein>
    <submittedName>
        <fullName evidence="2">Uncharacterized protein</fullName>
    </submittedName>
</protein>
<reference evidence="2 3" key="1">
    <citation type="submission" date="2014-06" db="EMBL/GenBank/DDBJ databases">
        <authorList>
            <person name="Ngugi D.K."/>
            <person name="Blom J."/>
            <person name="Alam I."/>
            <person name="Rashid M."/>
            <person name="Baalawi W."/>
            <person name="Zhang G."/>
            <person name="Hikmawan T."/>
            <person name="Guan Y."/>
            <person name="Antunes A."/>
            <person name="Siam R."/>
            <person name="El-Dorry H."/>
            <person name="Bajic V."/>
            <person name="Stingl U."/>
        </authorList>
    </citation>
    <scope>NUCLEOTIDE SEQUENCE [LARGE SCALE GENOMIC DNA]</scope>
    <source>
        <strain evidence="2">SCGC AAA799-P11</strain>
    </source>
</reference>